<dbReference type="PANTHER" id="PTHR42734">
    <property type="entry name" value="METAL TRANSPORT SYSTEM ATP-BINDING PROTEIN TM_0124-RELATED"/>
    <property type="match status" value="1"/>
</dbReference>
<dbReference type="SUPFAM" id="SSF52540">
    <property type="entry name" value="P-loop containing nucleoside triphosphate hydrolases"/>
    <property type="match status" value="1"/>
</dbReference>
<dbReference type="Gene3D" id="3.40.50.300">
    <property type="entry name" value="P-loop containing nucleotide triphosphate hydrolases"/>
    <property type="match status" value="1"/>
</dbReference>
<dbReference type="Pfam" id="PF00005">
    <property type="entry name" value="ABC_tran"/>
    <property type="match status" value="1"/>
</dbReference>
<gene>
    <name evidence="6" type="ORF">ACFPTR_05775</name>
</gene>
<evidence type="ECO:0000256" key="3">
    <source>
        <dbReference type="ARBA" id="ARBA00022741"/>
    </source>
</evidence>
<dbReference type="Proteomes" id="UP001596143">
    <property type="component" value="Unassembled WGS sequence"/>
</dbReference>
<comment type="caution">
    <text evidence="6">The sequence shown here is derived from an EMBL/GenBank/DDBJ whole genome shotgun (WGS) entry which is preliminary data.</text>
</comment>
<dbReference type="GO" id="GO:0005524">
    <property type="term" value="F:ATP binding"/>
    <property type="evidence" value="ECO:0007669"/>
    <property type="project" value="UniProtKB-KW"/>
</dbReference>
<dbReference type="InterPro" id="IPR003439">
    <property type="entry name" value="ABC_transporter-like_ATP-bd"/>
</dbReference>
<dbReference type="EMBL" id="JBHSPF010000022">
    <property type="protein sequence ID" value="MFC5628406.1"/>
    <property type="molecule type" value="Genomic_DNA"/>
</dbReference>
<evidence type="ECO:0000313" key="7">
    <source>
        <dbReference type="Proteomes" id="UP001596143"/>
    </source>
</evidence>
<feature type="domain" description="ABC transporter" evidence="5">
    <location>
        <begin position="6"/>
        <end position="247"/>
    </location>
</feature>
<dbReference type="PANTHER" id="PTHR42734:SF17">
    <property type="entry name" value="METAL TRANSPORT SYSTEM ATP-BINDING PROTEIN TM_0124-RELATED"/>
    <property type="match status" value="1"/>
</dbReference>
<protein>
    <submittedName>
        <fullName evidence="6">ABC transporter ATP-binding protein</fullName>
    </submittedName>
</protein>
<dbReference type="InterPro" id="IPR027417">
    <property type="entry name" value="P-loop_NTPase"/>
</dbReference>
<evidence type="ECO:0000259" key="5">
    <source>
        <dbReference type="PROSITE" id="PS50893"/>
    </source>
</evidence>
<evidence type="ECO:0000256" key="1">
    <source>
        <dbReference type="ARBA" id="ARBA00005417"/>
    </source>
</evidence>
<dbReference type="RefSeq" id="WP_270898285.1">
    <property type="nucleotide sequence ID" value="NZ_JBHSPF010000022.1"/>
</dbReference>
<dbReference type="SMART" id="SM00382">
    <property type="entry name" value="AAA"/>
    <property type="match status" value="1"/>
</dbReference>
<keyword evidence="4 6" id="KW-0067">ATP-binding</keyword>
<dbReference type="PROSITE" id="PS00211">
    <property type="entry name" value="ABC_TRANSPORTER_1"/>
    <property type="match status" value="1"/>
</dbReference>
<keyword evidence="7" id="KW-1185">Reference proteome</keyword>
<keyword evidence="2" id="KW-0813">Transport</keyword>
<organism evidence="6 7">
    <name type="scientific">Aliibacillus thermotolerans</name>
    <dbReference type="NCBI Taxonomy" id="1834418"/>
    <lineage>
        <taxon>Bacteria</taxon>
        <taxon>Bacillati</taxon>
        <taxon>Bacillota</taxon>
        <taxon>Bacilli</taxon>
        <taxon>Bacillales</taxon>
        <taxon>Bacillaceae</taxon>
        <taxon>Aliibacillus</taxon>
    </lineage>
</organism>
<dbReference type="InterPro" id="IPR017871">
    <property type="entry name" value="ABC_transporter-like_CS"/>
</dbReference>
<keyword evidence="3" id="KW-0547">Nucleotide-binding</keyword>
<name>A0ABW0U701_9BACI</name>
<dbReference type="InterPro" id="IPR050153">
    <property type="entry name" value="Metal_Ion_Import_ABC"/>
</dbReference>
<evidence type="ECO:0000256" key="2">
    <source>
        <dbReference type="ARBA" id="ARBA00022448"/>
    </source>
</evidence>
<accession>A0ABW0U701</accession>
<dbReference type="InterPro" id="IPR003593">
    <property type="entry name" value="AAA+_ATPase"/>
</dbReference>
<reference evidence="7" key="1">
    <citation type="journal article" date="2019" name="Int. J. Syst. Evol. Microbiol.">
        <title>The Global Catalogue of Microorganisms (GCM) 10K type strain sequencing project: providing services to taxonomists for standard genome sequencing and annotation.</title>
        <authorList>
            <consortium name="The Broad Institute Genomics Platform"/>
            <consortium name="The Broad Institute Genome Sequencing Center for Infectious Disease"/>
            <person name="Wu L."/>
            <person name="Ma J."/>
        </authorList>
    </citation>
    <scope>NUCLEOTIDE SEQUENCE [LARGE SCALE GENOMIC DNA]</scope>
    <source>
        <strain evidence="7">CGMCC 1.15790</strain>
    </source>
</reference>
<comment type="similarity">
    <text evidence="1">Belongs to the ABC transporter superfamily.</text>
</comment>
<proteinExistence type="inferred from homology"/>
<dbReference type="PROSITE" id="PS50893">
    <property type="entry name" value="ABC_TRANSPORTER_2"/>
    <property type="match status" value="1"/>
</dbReference>
<evidence type="ECO:0000313" key="6">
    <source>
        <dbReference type="EMBL" id="MFC5628406.1"/>
    </source>
</evidence>
<evidence type="ECO:0000256" key="4">
    <source>
        <dbReference type="ARBA" id="ARBA00022840"/>
    </source>
</evidence>
<sequence>MTEKMIDLQQVTWQKEGKRIIKNVTWEVHKGEHWVLLGLNGSGKTSLLKIITGYIWPMHGTVSVFGRRFGQTNLQNVRKKIGLMSPHIEEQFLHRSNDTVLDIVLSGKHASIGIYETIHDEDIERAEQLLHQLHIGTLKEREFCTLSQGEKRKVMLARALMPKPALLILDEPCTGLDLLAKEELLDSIEQMAKEEDGPTLLYVTHHIEEIVPSITHAMLIASGETAAQGRKKEVLTESTLEKTFHLPISLEWENERPWIRVKPQVPHS</sequence>